<gene>
    <name evidence="1" type="ORF">MNOR_LOCUS14423</name>
</gene>
<dbReference type="Proteomes" id="UP001497623">
    <property type="component" value="Unassembled WGS sequence"/>
</dbReference>
<sequence length="133" mass="15365">MSSEGNTDHPTECLFDFLKGIGLHHLGDYFRVLGCTYTKDLKLLEPQELNTIQLVSRRKLEKCIEHVPMQYEAPPPESSLGEYLRWYGLQHLEGFLNTIGVFTVNDIAYLHEEDLCLLRPVPRRRLLAASKQH</sequence>
<proteinExistence type="predicted"/>
<keyword evidence="2" id="KW-1185">Reference proteome</keyword>
<evidence type="ECO:0008006" key="3">
    <source>
        <dbReference type="Google" id="ProtNLM"/>
    </source>
</evidence>
<dbReference type="InterPro" id="IPR013761">
    <property type="entry name" value="SAM/pointed_sf"/>
</dbReference>
<evidence type="ECO:0000313" key="1">
    <source>
        <dbReference type="EMBL" id="CAL4091764.1"/>
    </source>
</evidence>
<evidence type="ECO:0000313" key="2">
    <source>
        <dbReference type="Proteomes" id="UP001497623"/>
    </source>
</evidence>
<name>A0AAV2QNV1_MEGNR</name>
<accession>A0AAV2QNV1</accession>
<comment type="caution">
    <text evidence="1">The sequence shown here is derived from an EMBL/GenBank/DDBJ whole genome shotgun (WGS) entry which is preliminary data.</text>
</comment>
<protein>
    <recommendedName>
        <fullName evidence="3">SAM domain-containing protein</fullName>
    </recommendedName>
</protein>
<dbReference type="EMBL" id="CAXKWB010008642">
    <property type="protein sequence ID" value="CAL4091764.1"/>
    <property type="molecule type" value="Genomic_DNA"/>
</dbReference>
<organism evidence="1 2">
    <name type="scientific">Meganyctiphanes norvegica</name>
    <name type="common">Northern krill</name>
    <name type="synonym">Thysanopoda norvegica</name>
    <dbReference type="NCBI Taxonomy" id="48144"/>
    <lineage>
        <taxon>Eukaryota</taxon>
        <taxon>Metazoa</taxon>
        <taxon>Ecdysozoa</taxon>
        <taxon>Arthropoda</taxon>
        <taxon>Crustacea</taxon>
        <taxon>Multicrustacea</taxon>
        <taxon>Malacostraca</taxon>
        <taxon>Eumalacostraca</taxon>
        <taxon>Eucarida</taxon>
        <taxon>Euphausiacea</taxon>
        <taxon>Euphausiidae</taxon>
        <taxon>Meganyctiphanes</taxon>
    </lineage>
</organism>
<dbReference type="AlphaFoldDB" id="A0AAV2QNV1"/>
<dbReference type="SUPFAM" id="SSF47769">
    <property type="entry name" value="SAM/Pointed domain"/>
    <property type="match status" value="2"/>
</dbReference>
<reference evidence="1 2" key="1">
    <citation type="submission" date="2024-05" db="EMBL/GenBank/DDBJ databases">
        <authorList>
            <person name="Wallberg A."/>
        </authorList>
    </citation>
    <scope>NUCLEOTIDE SEQUENCE [LARGE SCALE GENOMIC DNA]</scope>
</reference>